<evidence type="ECO:0000256" key="2">
    <source>
        <dbReference type="ARBA" id="ARBA00022741"/>
    </source>
</evidence>
<dbReference type="InterPro" id="IPR020805">
    <property type="entry name" value="Cell_div_FtsZ_CS"/>
</dbReference>
<keyword evidence="2" id="KW-0547">Nucleotide-binding</keyword>
<evidence type="ECO:0000313" key="7">
    <source>
        <dbReference type="EMBL" id="KAF8769182.1"/>
    </source>
</evidence>
<dbReference type="GO" id="GO:0007017">
    <property type="term" value="P:microtubule-based process"/>
    <property type="evidence" value="ECO:0007669"/>
    <property type="project" value="InterPro"/>
</dbReference>
<dbReference type="SUPFAM" id="SSF52490">
    <property type="entry name" value="Tubulin nucleotide-binding domain-like"/>
    <property type="match status" value="2"/>
</dbReference>
<dbReference type="InterPro" id="IPR000158">
    <property type="entry name" value="Cell_div_FtsZ"/>
</dbReference>
<dbReference type="GO" id="GO:0003924">
    <property type="term" value="F:GTPase activity"/>
    <property type="evidence" value="ECO:0007669"/>
    <property type="project" value="InterPro"/>
</dbReference>
<dbReference type="InterPro" id="IPR036525">
    <property type="entry name" value="Tubulin/FtsZ_GTPase_sf"/>
</dbReference>
<protein>
    <submittedName>
        <fullName evidence="7">Uncharacterized protein</fullName>
    </submittedName>
</protein>
<dbReference type="EMBL" id="JACEFO010000450">
    <property type="protein sequence ID" value="KAF8769182.1"/>
    <property type="molecule type" value="Genomic_DNA"/>
</dbReference>
<dbReference type="SMART" id="SM00864">
    <property type="entry name" value="Tubulin"/>
    <property type="match status" value="1"/>
</dbReference>
<feature type="compositionally biased region" description="Low complexity" evidence="4">
    <location>
        <begin position="1"/>
        <end position="14"/>
    </location>
</feature>
<evidence type="ECO:0000259" key="6">
    <source>
        <dbReference type="SMART" id="SM00865"/>
    </source>
</evidence>
<feature type="domain" description="Tubulin/FtsZ 2-layer sandwich" evidence="6">
    <location>
        <begin position="313"/>
        <end position="430"/>
    </location>
</feature>
<accession>A0A835FNR9</accession>
<dbReference type="InterPro" id="IPR037103">
    <property type="entry name" value="Tubulin/FtsZ-like_C"/>
</dbReference>
<proteinExistence type="inferred from homology"/>
<keyword evidence="8" id="KW-1185">Reference proteome</keyword>
<dbReference type="PANTHER" id="PTHR30314">
    <property type="entry name" value="CELL DIVISION PROTEIN FTSZ-RELATED"/>
    <property type="match status" value="1"/>
</dbReference>
<dbReference type="PROSITE" id="PS00227">
    <property type="entry name" value="TUBULIN"/>
    <property type="match status" value="1"/>
</dbReference>
<dbReference type="GO" id="GO:0051301">
    <property type="term" value="P:cell division"/>
    <property type="evidence" value="ECO:0007669"/>
    <property type="project" value="TreeGrafter"/>
</dbReference>
<dbReference type="GO" id="GO:0005874">
    <property type="term" value="C:microtubule"/>
    <property type="evidence" value="ECO:0007669"/>
    <property type="project" value="InterPro"/>
</dbReference>
<evidence type="ECO:0000313" key="8">
    <source>
        <dbReference type="Proteomes" id="UP000636709"/>
    </source>
</evidence>
<dbReference type="SUPFAM" id="SSF55307">
    <property type="entry name" value="Tubulin C-terminal domain-like"/>
    <property type="match status" value="1"/>
</dbReference>
<dbReference type="Pfam" id="PF00091">
    <property type="entry name" value="Tubulin"/>
    <property type="match status" value="1"/>
</dbReference>
<organism evidence="7 8">
    <name type="scientific">Digitaria exilis</name>
    <dbReference type="NCBI Taxonomy" id="1010633"/>
    <lineage>
        <taxon>Eukaryota</taxon>
        <taxon>Viridiplantae</taxon>
        <taxon>Streptophyta</taxon>
        <taxon>Embryophyta</taxon>
        <taxon>Tracheophyta</taxon>
        <taxon>Spermatophyta</taxon>
        <taxon>Magnoliopsida</taxon>
        <taxon>Liliopsida</taxon>
        <taxon>Poales</taxon>
        <taxon>Poaceae</taxon>
        <taxon>PACMAD clade</taxon>
        <taxon>Panicoideae</taxon>
        <taxon>Panicodae</taxon>
        <taxon>Paniceae</taxon>
        <taxon>Anthephorinae</taxon>
        <taxon>Digitaria</taxon>
    </lineage>
</organism>
<dbReference type="PANTHER" id="PTHR30314:SF12">
    <property type="entry name" value="CELL DIVISION PROTEIN FTSZ HOMOLOG 1, CHLOROPLASTIC"/>
    <property type="match status" value="1"/>
</dbReference>
<comment type="similarity">
    <text evidence="1">Belongs to the FtsZ family.</text>
</comment>
<dbReference type="InterPro" id="IPR017975">
    <property type="entry name" value="Tubulin_CS"/>
</dbReference>
<dbReference type="PROSITE" id="PS01134">
    <property type="entry name" value="FTSZ_1"/>
    <property type="match status" value="1"/>
</dbReference>
<dbReference type="FunFam" id="3.30.1330.20:FF:000012">
    <property type="entry name" value="Cell division protein FtsZ 1, chloroplastic"/>
    <property type="match status" value="1"/>
</dbReference>
<reference evidence="7" key="1">
    <citation type="submission" date="2020-07" db="EMBL/GenBank/DDBJ databases">
        <title>Genome sequence and genetic diversity analysis of an under-domesticated orphan crop, white fonio (Digitaria exilis).</title>
        <authorList>
            <person name="Bennetzen J.L."/>
            <person name="Chen S."/>
            <person name="Ma X."/>
            <person name="Wang X."/>
            <person name="Yssel A.E.J."/>
            <person name="Chaluvadi S.R."/>
            <person name="Johnson M."/>
            <person name="Gangashetty P."/>
            <person name="Hamidou F."/>
            <person name="Sanogo M.D."/>
            <person name="Zwaenepoel A."/>
            <person name="Wallace J."/>
            <person name="Van De Peer Y."/>
            <person name="Van Deynze A."/>
        </authorList>
    </citation>
    <scope>NUCLEOTIDE SEQUENCE</scope>
    <source>
        <tissue evidence="7">Leaves</tissue>
    </source>
</reference>
<dbReference type="SMART" id="SM00865">
    <property type="entry name" value="Tubulin_C"/>
    <property type="match status" value="1"/>
</dbReference>
<dbReference type="CDD" id="cd02201">
    <property type="entry name" value="FtsZ_type1"/>
    <property type="match status" value="1"/>
</dbReference>
<evidence type="ECO:0000256" key="4">
    <source>
        <dbReference type="SAM" id="MobiDB-lite"/>
    </source>
</evidence>
<dbReference type="Gene3D" id="3.40.50.1440">
    <property type="entry name" value="Tubulin/FtsZ, GTPase domain"/>
    <property type="match status" value="1"/>
</dbReference>
<keyword evidence="3" id="KW-0342">GTP-binding</keyword>
<evidence type="ECO:0000259" key="5">
    <source>
        <dbReference type="SMART" id="SM00864"/>
    </source>
</evidence>
<feature type="domain" description="Tubulin/FtsZ GTPase" evidence="5">
    <location>
        <begin position="54"/>
        <end position="311"/>
    </location>
</feature>
<dbReference type="HAMAP" id="MF_00909">
    <property type="entry name" value="FtsZ"/>
    <property type="match status" value="1"/>
</dbReference>
<dbReference type="InterPro" id="IPR018316">
    <property type="entry name" value="Tubulin/FtsZ_2-layer-sand-dom"/>
</dbReference>
<dbReference type="PRINTS" id="PR00423">
    <property type="entry name" value="CELLDVISFTSZ"/>
</dbReference>
<dbReference type="InterPro" id="IPR003008">
    <property type="entry name" value="Tubulin_FtsZ_GTPase"/>
</dbReference>
<sequence>MASSAAASSSASAALARLPGPTQPRALPRSGWREHRRPRRATVRCSFAPVETARIKVVGVGGGGNNAVNRMIGSGLQVAAALPDPSWFGIEFALSAGIEFYAINTDSQALITSQAQYPLQIGEQLTRGLGTGGNPNMGEQAAEESREAIATALKDSDLVFITAGMGGGTGSGAAPVVAQISKEAGYLTVGVVTYPFSFEGRKRSLQASPESTCNYLSCLLSDICLVKYITNFLLLSRFSMSRIHFSCVYPFQALEALEKLEKSVDTLIVIPNDKLLDVADENMPLQDAFLLADDVLRQGVQGISDIITIPGLVNVDFADVKAVMKNSGTAMLGVGVSSSKNRAQEAAEQATLAPLIGSSIEAATGVVYNITGGKDITLQEVNKVSQIVTSLADPSANIIFGAVVDDRYTGEIHVTIIATGFPQSFQRSLLADPKGARMVEAKEKAASLAHKAAGAVVQPAPASTWSRRLFT</sequence>
<name>A0A835FNR9_9POAL</name>
<dbReference type="GO" id="GO:0032153">
    <property type="term" value="C:cell division site"/>
    <property type="evidence" value="ECO:0007669"/>
    <property type="project" value="TreeGrafter"/>
</dbReference>
<dbReference type="GO" id="GO:0005525">
    <property type="term" value="F:GTP binding"/>
    <property type="evidence" value="ECO:0007669"/>
    <property type="project" value="UniProtKB-KW"/>
</dbReference>
<dbReference type="GO" id="GO:0009507">
    <property type="term" value="C:chloroplast"/>
    <property type="evidence" value="ECO:0007669"/>
    <property type="project" value="TreeGrafter"/>
</dbReference>
<dbReference type="InterPro" id="IPR008280">
    <property type="entry name" value="Tub_FtsZ_C"/>
</dbReference>
<dbReference type="Pfam" id="PF12327">
    <property type="entry name" value="FtsZ_C"/>
    <property type="match status" value="1"/>
</dbReference>
<dbReference type="Gene3D" id="3.30.1330.20">
    <property type="entry name" value="Tubulin/FtsZ, C-terminal domain"/>
    <property type="match status" value="1"/>
</dbReference>
<dbReference type="InterPro" id="IPR045061">
    <property type="entry name" value="FtsZ/CetZ"/>
</dbReference>
<dbReference type="InterPro" id="IPR024757">
    <property type="entry name" value="FtsZ_C"/>
</dbReference>
<dbReference type="Proteomes" id="UP000636709">
    <property type="component" value="Unassembled WGS sequence"/>
</dbReference>
<evidence type="ECO:0000256" key="1">
    <source>
        <dbReference type="ARBA" id="ARBA00009690"/>
    </source>
</evidence>
<evidence type="ECO:0000256" key="3">
    <source>
        <dbReference type="ARBA" id="ARBA00023134"/>
    </source>
</evidence>
<dbReference type="PROSITE" id="PS01135">
    <property type="entry name" value="FTSZ_2"/>
    <property type="match status" value="1"/>
</dbReference>
<dbReference type="OrthoDB" id="70257at2759"/>
<dbReference type="GO" id="GO:0010020">
    <property type="term" value="P:chloroplast fission"/>
    <property type="evidence" value="ECO:0007669"/>
    <property type="project" value="TreeGrafter"/>
</dbReference>
<gene>
    <name evidence="7" type="ORF">HU200_006685</name>
</gene>
<feature type="region of interest" description="Disordered" evidence="4">
    <location>
        <begin position="1"/>
        <end position="39"/>
    </location>
</feature>
<dbReference type="AlphaFoldDB" id="A0A835FNR9"/>
<comment type="caution">
    <text evidence="7">The sequence shown here is derived from an EMBL/GenBank/DDBJ whole genome shotgun (WGS) entry which is preliminary data.</text>
</comment>